<dbReference type="PROSITE" id="PS50003">
    <property type="entry name" value="PH_DOMAIN"/>
    <property type="match status" value="1"/>
</dbReference>
<feature type="region of interest" description="Disordered" evidence="5">
    <location>
        <begin position="361"/>
        <end position="399"/>
    </location>
</feature>
<keyword evidence="3" id="KW-0597">Phosphoprotein</keyword>
<keyword evidence="4" id="KW-0175">Coiled coil</keyword>
<feature type="region of interest" description="Disordered" evidence="5">
    <location>
        <begin position="916"/>
        <end position="1013"/>
    </location>
</feature>
<feature type="compositionally biased region" description="Low complexity" evidence="5">
    <location>
        <begin position="13"/>
        <end position="25"/>
    </location>
</feature>
<feature type="compositionally biased region" description="Polar residues" evidence="5">
    <location>
        <begin position="370"/>
        <end position="391"/>
    </location>
</feature>
<dbReference type="SMART" id="SM00233">
    <property type="entry name" value="PH"/>
    <property type="match status" value="1"/>
</dbReference>
<dbReference type="InterPro" id="IPR057971">
    <property type="entry name" value="PKHA4-7_TBCA"/>
</dbReference>
<dbReference type="CDD" id="cd13248">
    <property type="entry name" value="PH_PEPP1_2_3"/>
    <property type="match status" value="1"/>
</dbReference>
<feature type="region of interest" description="Disordered" evidence="5">
    <location>
        <begin position="413"/>
        <end position="521"/>
    </location>
</feature>
<feature type="compositionally biased region" description="Polar residues" evidence="5">
    <location>
        <begin position="502"/>
        <end position="516"/>
    </location>
</feature>
<dbReference type="PANTHER" id="PTHR12752:SF7">
    <property type="entry name" value="PLECKSTRIN HOMOLOGY DOMAIN-CONTAINING FAMILY A MEMBER 4"/>
    <property type="match status" value="1"/>
</dbReference>
<evidence type="ECO:0000256" key="1">
    <source>
        <dbReference type="ARBA" id="ARBA00004496"/>
    </source>
</evidence>
<dbReference type="Pfam" id="PF25541">
    <property type="entry name" value="TBCA_PH"/>
    <property type="match status" value="1"/>
</dbReference>
<dbReference type="FunFam" id="2.30.29.30:FF:000103">
    <property type="entry name" value="Pleckstrin homology domain-containing family A member 4"/>
    <property type="match status" value="1"/>
</dbReference>
<dbReference type="GO" id="GO:0080025">
    <property type="term" value="F:phosphatidylinositol-3,5-bisphosphate binding"/>
    <property type="evidence" value="ECO:0000318"/>
    <property type="project" value="GO_Central"/>
</dbReference>
<dbReference type="PANTHER" id="PTHR12752">
    <property type="entry name" value="PHOSPHOINOSITOL 3-PHOSPHATE-BINDING PROTEIN"/>
    <property type="match status" value="1"/>
</dbReference>
<organism evidence="7">
    <name type="scientific">Xenopus tropicalis</name>
    <name type="common">Western clawed frog</name>
    <name type="synonym">Silurana tropicalis</name>
    <dbReference type="NCBI Taxonomy" id="8364"/>
    <lineage>
        <taxon>Eukaryota</taxon>
        <taxon>Metazoa</taxon>
        <taxon>Chordata</taxon>
        <taxon>Craniata</taxon>
        <taxon>Vertebrata</taxon>
        <taxon>Euteleostomi</taxon>
        <taxon>Amphibia</taxon>
        <taxon>Batrachia</taxon>
        <taxon>Anura</taxon>
        <taxon>Pipoidea</taxon>
        <taxon>Pipidae</taxon>
        <taxon>Xenopodinae</taxon>
        <taxon>Xenopus</taxon>
        <taxon>Silurana</taxon>
    </lineage>
</organism>
<feature type="region of interest" description="Disordered" evidence="5">
    <location>
        <begin position="251"/>
        <end position="275"/>
    </location>
</feature>
<proteinExistence type="predicted"/>
<reference evidence="7" key="1">
    <citation type="journal article" date="2010" name="Science">
        <title>The genome of the Western clawed frog Xenopus tropicalis.</title>
        <authorList>
            <person name="Hellsten U."/>
            <person name="Harland R.M."/>
            <person name="Gilchrist M.J."/>
            <person name="Hendrix D."/>
            <person name="Jurka J."/>
            <person name="Kapitonov V."/>
            <person name="Ovcharenko I."/>
            <person name="Putnam N.H."/>
            <person name="Shu S."/>
            <person name="Taher L."/>
            <person name="Blitz I.L."/>
            <person name="Blumberg B."/>
            <person name="Dichmann D.S."/>
            <person name="Dubchak I."/>
            <person name="Amaya E."/>
            <person name="Detter J.C."/>
            <person name="Fletcher R."/>
            <person name="Gerhard D.S."/>
            <person name="Goodstein D."/>
            <person name="Graves T."/>
            <person name="Grigoriev I.V."/>
            <person name="Grimwood J."/>
            <person name="Kawashima T."/>
            <person name="Lindquist E."/>
            <person name="Lucas S.M."/>
            <person name="Mead P.E."/>
            <person name="Mitros T."/>
            <person name="Ogino H."/>
            <person name="Ohta Y."/>
            <person name="Poliakov A.V."/>
            <person name="Pollet N."/>
            <person name="Robert J."/>
            <person name="Salamov A."/>
            <person name="Sater A.K."/>
            <person name="Schmutz J."/>
            <person name="Terry A."/>
            <person name="Vize P.D."/>
            <person name="Warren W.C."/>
            <person name="Wells D."/>
            <person name="Wills A."/>
            <person name="Wilson R.K."/>
            <person name="Zimmerman L.B."/>
            <person name="Zorn A.M."/>
            <person name="Grainger R."/>
            <person name="Grammer T."/>
            <person name="Khokha M.K."/>
            <person name="Richardson P.M."/>
            <person name="Rokhsar D.S."/>
        </authorList>
    </citation>
    <scope>NUCLEOTIDE SEQUENCE [LARGE SCALE GENOMIC DNA]</scope>
    <source>
        <strain evidence="7">Nigerian</strain>
    </source>
</reference>
<feature type="region of interest" description="Disordered" evidence="5">
    <location>
        <begin position="1206"/>
        <end position="1273"/>
    </location>
</feature>
<feature type="region of interest" description="Disordered" evidence="5">
    <location>
        <begin position="1378"/>
        <end position="1412"/>
    </location>
</feature>
<feature type="compositionally biased region" description="Low complexity" evidence="5">
    <location>
        <begin position="1249"/>
        <end position="1260"/>
    </location>
</feature>
<sequence>MTEEMERPRSGLSVASSVATNASVSQGSRPSTRSVKRVHTFGKREYSIKRDPNSPVVIRGWLYKQDSSGLRLWKRRWFVLSDFCLFYYRDSREEIVLGSILLPSYQILPANPREVKNRRFSFKAEHPGMRTYYFGADTHEDMNSWIRAMNQSSLVVSEDRNKNSQVQNLSNSTQEDLYASYEDLSHSGISAAGEHAKSAESLEIAHLSETRSQDESSRESLPEQERNGDFDKDSLFSGLKESLSDAIQHFTTLSQNGSVPPPTPENGVKGTDFPYSRLELENQRSLERKDSIPEDEEWVPFHKDELSIKEPLESYSSRSPPRVPPKGFECPHDVYSSPLSRSAPSSPAVLPGHMYISEAGERNARDGKYVTQSEPPESPQIRLQSPISSCSPPRVTTCPSPEIREFVIQRLVKPSRSFSLPPTPSELPRHRMSKMSPPPSVKYGGPFICEKSMQYSDTSHASPGPPVGSPTRKDILYNAGRSPKSQPNSSQAASNEDLAVSASPSLGRTTVRSNTPIGRVDMVPAEDKAGNFIHSPRHIEDRAGEYFVTSSRTRGHMMKSLSRPQTPSDRYDVLPTEERYSSSTIAKGPNRYSRRTQPLGAEDERLVDGCGMPIPQRTHAYPNSRMQMRPSTPAERVIVEECPSELSLTPSLRRHGSQVTRQYSERPLLPQGTFSGRAVGSAPRQLQKMGSSSYSQLPPLPPVAGRPGPHVPAGKRMSLSAMPSGSAPYRERVPYQVRLAENNIDVLLTKLCGQDKLLVSLEDETAHLRAEKEKLEDALQATHHHLEEFQGQDHVIENIWYQQRLLQDDLVYVRARLCDLTLERERAWEEYRGLDNELLTVRETLDRVGQIGHPQDQLAAQRDLWMINDIISGLRFNKSTIHVLPESSRHPGMMIASSPVSETQPAYQRSFLHHSGLHPAAPRDAQKDSEAVPPRPPLPRDHHSAASTDMDGKNRGGSTEQNEQELPMERLTDSAPSAKAGQQPASTPGDVAIRRDVGSDPKPQSSCPVAIPTGPKVISEAKVSPPCLAEVGTVRKQRMSAEEQMERMRRHQEAQIHERPKPGVTTQRQNSQRGNTPVISRLRSASSGTISSGTISPGPNSPQVDSACPEQRRPALVKVTASFYPSTTSTPQPGKGGSIKPKAASNKVQENQAVGYYTTDDPTYSLVMEPQSESIVSTTCHEISPMAKMTPPLRTSSKIVTAACKQAKWEPQGDKEQRLNQATPSPERKPDSVPELLEVKKKAVERAKTATTKTSPATSPGCSRHSDDDYKMANSGQRERIISLSYTLASEASELSKMMTAKTLADEMDANSDVSTSDEAYPWDFIMQDSRSSKHPETSERCQLKGPPDAPQGEDRNANVAENCQTYCSTNQCSSGGPCSPQLQHRDSPKGHTDNQHYENWPAPREKGSTDNCPKIPQDSTVLSKCNGQVANYEFLIQDLHYNPLNISKVTDYCKEDREPIRITLLQSSF</sequence>
<dbReference type="ExpressionAtlas" id="F7DEJ7">
    <property type="expression patterns" value="baseline"/>
</dbReference>
<dbReference type="AGR" id="Xenbase:XB-GENE-986079"/>
<feature type="compositionally biased region" description="Polar residues" evidence="5">
    <location>
        <begin position="1064"/>
        <end position="1078"/>
    </location>
</feature>
<evidence type="ECO:0000313" key="8">
    <source>
        <dbReference type="Proteomes" id="UP000008143"/>
    </source>
</evidence>
<keyword evidence="2" id="KW-0963">Cytoplasm</keyword>
<feature type="region of interest" description="Disordered" evidence="5">
    <location>
        <begin position="1124"/>
        <end position="1146"/>
    </location>
</feature>
<feature type="region of interest" description="Disordered" evidence="5">
    <location>
        <begin position="1330"/>
        <end position="1356"/>
    </location>
</feature>
<dbReference type="InterPro" id="IPR011993">
    <property type="entry name" value="PH-like_dom_sf"/>
</dbReference>
<evidence type="ECO:0000256" key="4">
    <source>
        <dbReference type="SAM" id="Coils"/>
    </source>
</evidence>
<feature type="region of interest" description="Disordered" evidence="5">
    <location>
        <begin position="310"/>
        <end position="347"/>
    </location>
</feature>
<feature type="compositionally biased region" description="Low complexity" evidence="5">
    <location>
        <begin position="1080"/>
        <end position="1096"/>
    </location>
</feature>
<feature type="compositionally biased region" description="Basic and acidic residues" evidence="5">
    <location>
        <begin position="1226"/>
        <end position="1248"/>
    </location>
</feature>
<dbReference type="GeneID" id="100170544"/>
<gene>
    <name evidence="7 9 10" type="primary">plekha4</name>
</gene>
<dbReference type="GO" id="GO:0031234">
    <property type="term" value="C:extrinsic component of cytoplasmic side of plasma membrane"/>
    <property type="evidence" value="ECO:0000318"/>
    <property type="project" value="GO_Central"/>
</dbReference>
<dbReference type="InterPro" id="IPR001849">
    <property type="entry name" value="PH_domain"/>
</dbReference>
<dbReference type="Gene3D" id="2.30.29.30">
    <property type="entry name" value="Pleckstrin-homology domain (PH domain)/Phosphotyrosine-binding domain (PTB)"/>
    <property type="match status" value="1"/>
</dbReference>
<feature type="compositionally biased region" description="Basic and acidic residues" evidence="5">
    <location>
        <begin position="207"/>
        <end position="234"/>
    </location>
</feature>
<evidence type="ECO:0000256" key="2">
    <source>
        <dbReference type="ARBA" id="ARBA00022490"/>
    </source>
</evidence>
<feature type="region of interest" description="Disordered" evidence="5">
    <location>
        <begin position="1"/>
        <end position="36"/>
    </location>
</feature>
<feature type="compositionally biased region" description="Basic and acidic residues" evidence="5">
    <location>
        <begin position="938"/>
        <end position="954"/>
    </location>
</feature>
<dbReference type="GeneTree" id="ENSGT00940000161121"/>
<evidence type="ECO:0000256" key="3">
    <source>
        <dbReference type="ARBA" id="ARBA00022553"/>
    </source>
</evidence>
<feature type="region of interest" description="Disordered" evidence="5">
    <location>
        <begin position="207"/>
        <end position="235"/>
    </location>
</feature>
<reference evidence="9" key="3">
    <citation type="submission" date="2025-04" db="UniProtKB">
        <authorList>
            <consortium name="RefSeq"/>
        </authorList>
    </citation>
    <scope>IDENTIFICATION</scope>
    <source>
        <strain evidence="9">Nigerian</strain>
        <tissue evidence="9">Liver and blood</tissue>
    </source>
</reference>
<feature type="compositionally biased region" description="Low complexity" evidence="5">
    <location>
        <begin position="336"/>
        <end position="347"/>
    </location>
</feature>
<dbReference type="eggNOG" id="ENOG502RI1J">
    <property type="taxonomic scope" value="Eukaryota"/>
</dbReference>
<dbReference type="OrthoDB" id="43122at2759"/>
<dbReference type="SUPFAM" id="SSF50729">
    <property type="entry name" value="PH domain-like"/>
    <property type="match status" value="1"/>
</dbReference>
<dbReference type="InterPro" id="IPR040392">
    <property type="entry name" value="PKHA4-7_PH"/>
</dbReference>
<feature type="compositionally biased region" description="Basic and acidic residues" evidence="5">
    <location>
        <begin position="1264"/>
        <end position="1273"/>
    </location>
</feature>
<dbReference type="GO" id="GO:0090263">
    <property type="term" value="P:positive regulation of canonical Wnt signaling pathway"/>
    <property type="evidence" value="ECO:0000318"/>
    <property type="project" value="GO_Central"/>
</dbReference>
<feature type="region of interest" description="Disordered" evidence="5">
    <location>
        <begin position="1033"/>
        <end position="1110"/>
    </location>
</feature>
<dbReference type="GO" id="GO:2000096">
    <property type="term" value="P:positive regulation of Wnt signaling pathway, planar cell polarity pathway"/>
    <property type="evidence" value="ECO:0000318"/>
    <property type="project" value="GO_Central"/>
</dbReference>
<feature type="region of interest" description="Disordered" evidence="5">
    <location>
        <begin position="669"/>
        <end position="725"/>
    </location>
</feature>
<evidence type="ECO:0000256" key="5">
    <source>
        <dbReference type="SAM" id="MobiDB-lite"/>
    </source>
</evidence>
<feature type="coiled-coil region" evidence="4">
    <location>
        <begin position="758"/>
        <end position="792"/>
    </location>
</feature>
<dbReference type="HOGENOM" id="CLU_251828_0_0_1"/>
<feature type="compositionally biased region" description="Basic and acidic residues" evidence="5">
    <location>
        <begin position="1384"/>
        <end position="1397"/>
    </location>
</feature>
<accession>F7DEJ7</accession>
<dbReference type="Bgee" id="ENSXETG00000004571">
    <property type="expression patterns" value="Expressed in blastula and 13 other cell types or tissues"/>
</dbReference>
<comment type="subcellular location">
    <subcellularLocation>
        <location evidence="1">Cytoplasm</location>
    </subcellularLocation>
</comment>
<dbReference type="Ensembl" id="ENSXETT00000009926">
    <property type="protein sequence ID" value="ENSXETP00000009926"/>
    <property type="gene ID" value="ENSXETG00000004571"/>
</dbReference>
<dbReference type="Xenbase" id="XB-GENE-986079">
    <property type="gene designation" value="plekha4"/>
</dbReference>
<dbReference type="GO" id="GO:0032266">
    <property type="term" value="F:phosphatidylinositol-3-phosphate binding"/>
    <property type="evidence" value="ECO:0000318"/>
    <property type="project" value="GO_Central"/>
</dbReference>
<feature type="compositionally biased region" description="Polar residues" evidence="5">
    <location>
        <begin position="483"/>
        <end position="494"/>
    </location>
</feature>
<dbReference type="GO" id="GO:0005546">
    <property type="term" value="F:phosphatidylinositol-4,5-bisphosphate binding"/>
    <property type="evidence" value="ECO:0000318"/>
    <property type="project" value="GO_Central"/>
</dbReference>
<keyword evidence="8" id="KW-1185">Reference proteome</keyword>
<evidence type="ECO:0000313" key="10">
    <source>
        <dbReference type="Xenbase" id="XB-GENE-986079"/>
    </source>
</evidence>
<feature type="domain" description="PH" evidence="6">
    <location>
        <begin position="55"/>
        <end position="154"/>
    </location>
</feature>
<dbReference type="Reactome" id="R-XTR-1660499">
    <property type="pathway name" value="Synthesis of PIPs at the plasma membrane"/>
</dbReference>
<feature type="compositionally biased region" description="Basic and acidic residues" evidence="5">
    <location>
        <begin position="1207"/>
        <end position="1218"/>
    </location>
</feature>
<reference evidence="7" key="2">
    <citation type="submission" date="2011-06" db="UniProtKB">
        <authorList>
            <consortium name="Ensembl"/>
        </authorList>
    </citation>
    <scope>IDENTIFICATION</scope>
</reference>
<dbReference type="Pfam" id="PF00169">
    <property type="entry name" value="PH"/>
    <property type="match status" value="1"/>
</dbReference>
<dbReference type="RefSeq" id="XP_012821617.2">
    <property type="nucleotide sequence ID" value="XM_012966163.2"/>
</dbReference>
<dbReference type="GO" id="GO:0043325">
    <property type="term" value="F:phosphatidylinositol-3,4-bisphosphate binding"/>
    <property type="evidence" value="ECO:0000318"/>
    <property type="project" value="GO_Central"/>
</dbReference>
<dbReference type="GO" id="GO:0005737">
    <property type="term" value="C:cytoplasm"/>
    <property type="evidence" value="ECO:0007669"/>
    <property type="project" value="UniProtKB-SubCell"/>
</dbReference>
<feature type="region of interest" description="Disordered" evidence="5">
    <location>
        <begin position="609"/>
        <end position="629"/>
    </location>
</feature>
<protein>
    <submittedName>
        <fullName evidence="7">Pleckstrin homology domain containing, family A (phosphoinositide binding specific) member 4</fullName>
    </submittedName>
    <submittedName>
        <fullName evidence="9">Pleckstrin homology domain-containing family A member 4 isoform X1</fullName>
    </submittedName>
</protein>
<dbReference type="Proteomes" id="UP000008143">
    <property type="component" value="Chromosome 7"/>
</dbReference>
<evidence type="ECO:0000259" key="6">
    <source>
        <dbReference type="PROSITE" id="PS50003"/>
    </source>
</evidence>
<evidence type="ECO:0000313" key="9">
    <source>
        <dbReference type="RefSeq" id="XP_012821617.2"/>
    </source>
</evidence>
<feature type="compositionally biased region" description="Basic and acidic residues" evidence="5">
    <location>
        <begin position="1331"/>
        <end position="1343"/>
    </location>
</feature>
<feature type="compositionally biased region" description="Basic and acidic residues" evidence="5">
    <location>
        <begin position="1039"/>
        <end position="1061"/>
    </location>
</feature>
<name>F7DEJ7_XENTR</name>
<dbReference type="CTD" id="57664"/>
<dbReference type="OMA" id="QRTHAYA"/>
<evidence type="ECO:0000313" key="7">
    <source>
        <dbReference type="Ensembl" id="ENSXETP00000009926"/>
    </source>
</evidence>